<dbReference type="PROSITE" id="PS51755">
    <property type="entry name" value="OMPR_PHOB"/>
    <property type="match status" value="1"/>
</dbReference>
<dbReference type="Pfam" id="PF00486">
    <property type="entry name" value="Trans_reg_C"/>
    <property type="match status" value="1"/>
</dbReference>
<dbReference type="GO" id="GO:0016301">
    <property type="term" value="F:kinase activity"/>
    <property type="evidence" value="ECO:0007669"/>
    <property type="project" value="UniProtKB-KW"/>
</dbReference>
<feature type="DNA-binding region" description="OmpR/PhoB-type" evidence="2">
    <location>
        <begin position="1"/>
        <end position="96"/>
    </location>
</feature>
<dbReference type="GO" id="GO:0006355">
    <property type="term" value="P:regulation of DNA-templated transcription"/>
    <property type="evidence" value="ECO:0007669"/>
    <property type="project" value="InterPro"/>
</dbReference>
<name>A0A1E5IRD9_SHECO</name>
<evidence type="ECO:0000313" key="7">
    <source>
        <dbReference type="Proteomes" id="UP000095230"/>
    </source>
</evidence>
<keyword evidence="6" id="KW-0418">Kinase</keyword>
<reference evidence="5 8" key="2">
    <citation type="submission" date="2021-05" db="EMBL/GenBank/DDBJ databases">
        <title>Molecular characterization for Shewanella algae harboring chromosomal blaOXA-55-like strains isolated from clinical and environment sample.</title>
        <authorList>
            <person name="Ohama Y."/>
            <person name="Aoki K."/>
            <person name="Harada S."/>
            <person name="Moriya K."/>
            <person name="Ishii Y."/>
            <person name="Tateda K."/>
        </authorList>
    </citation>
    <scope>NUCLEOTIDE SEQUENCE [LARGE SCALE GENOMIC DNA]</scope>
    <source>
        <strain evidence="5 8">MBTL60-118</strain>
    </source>
</reference>
<comment type="caution">
    <text evidence="6">The sequence shown here is derived from an EMBL/GenBank/DDBJ whole genome shotgun (WGS) entry which is preliminary data.</text>
</comment>
<dbReference type="RefSeq" id="WP_028763175.1">
    <property type="nucleotide sequence ID" value="NZ_BPEU01000025.1"/>
</dbReference>
<keyword evidence="3" id="KW-0472">Membrane</keyword>
<dbReference type="Proteomes" id="UP000773469">
    <property type="component" value="Unassembled WGS sequence"/>
</dbReference>
<keyword evidence="3" id="KW-0812">Transmembrane</keyword>
<dbReference type="InterPro" id="IPR016032">
    <property type="entry name" value="Sig_transdc_resp-reg_C-effctor"/>
</dbReference>
<dbReference type="SMART" id="SM00862">
    <property type="entry name" value="Trans_reg_C"/>
    <property type="match status" value="1"/>
</dbReference>
<dbReference type="InterPro" id="IPR036388">
    <property type="entry name" value="WH-like_DNA-bd_sf"/>
</dbReference>
<dbReference type="GO" id="GO:0000160">
    <property type="term" value="P:phosphorelay signal transduction system"/>
    <property type="evidence" value="ECO:0007669"/>
    <property type="project" value="InterPro"/>
</dbReference>
<evidence type="ECO:0000256" key="3">
    <source>
        <dbReference type="SAM" id="Phobius"/>
    </source>
</evidence>
<evidence type="ECO:0000256" key="1">
    <source>
        <dbReference type="ARBA" id="ARBA00023125"/>
    </source>
</evidence>
<evidence type="ECO:0000256" key="2">
    <source>
        <dbReference type="PROSITE-ProRule" id="PRU01091"/>
    </source>
</evidence>
<feature type="domain" description="OmpR/PhoB-type" evidence="4">
    <location>
        <begin position="1"/>
        <end position="96"/>
    </location>
</feature>
<dbReference type="AlphaFoldDB" id="A0A1E5IRD9"/>
<reference evidence="6 7" key="1">
    <citation type="submission" date="2016-07" db="EMBL/GenBank/DDBJ databases">
        <title>Whole-genome of two Shewanella species isolated from a digestive organ of sea cucumber Apostichopus japonicus Selenka 1867.</title>
        <authorList>
            <person name="Hong H.-H."/>
            <person name="Choi H."/>
            <person name="Cheon S."/>
            <person name="Oh J.-S."/>
            <person name="Lee H.-G."/>
            <person name="Park C."/>
        </authorList>
    </citation>
    <scope>NUCLEOTIDE SEQUENCE [LARGE SCALE GENOMIC DNA]</scope>
    <source>
        <strain evidence="6 7">CSB03KR</strain>
    </source>
</reference>
<protein>
    <submittedName>
        <fullName evidence="5">CadC family transcriptional regulator</fullName>
    </submittedName>
    <submittedName>
        <fullName evidence="6">Histidine kinase</fullName>
    </submittedName>
</protein>
<dbReference type="EMBL" id="MCBT01000044">
    <property type="protein sequence ID" value="OEG73080.1"/>
    <property type="molecule type" value="Genomic_DNA"/>
</dbReference>
<keyword evidence="1 2" id="KW-0238">DNA-binding</keyword>
<dbReference type="STRING" id="23.BEL05_06710"/>
<keyword evidence="8" id="KW-1185">Reference proteome</keyword>
<organism evidence="6 7">
    <name type="scientific">Shewanella colwelliana</name>
    <name type="common">Alteromonas colwelliana</name>
    <dbReference type="NCBI Taxonomy" id="23"/>
    <lineage>
        <taxon>Bacteria</taxon>
        <taxon>Pseudomonadati</taxon>
        <taxon>Pseudomonadota</taxon>
        <taxon>Gammaproteobacteria</taxon>
        <taxon>Alteromonadales</taxon>
        <taxon>Shewanellaceae</taxon>
        <taxon>Shewanella</taxon>
    </lineage>
</organism>
<feature type="transmembrane region" description="Helical" evidence="3">
    <location>
        <begin position="135"/>
        <end position="154"/>
    </location>
</feature>
<sequence>MQLGDCLFDRQRGLLTNQVSGEQWHLPRAELQVLTLLLANQDKIVAKQTLGAGDDQYAALSDSSVTRAVFMLRSFLGPMHEQMIETVKGKGYRLHIDKRLSQPLPNQSIRSNPLRANYQTMITWLFGKHHRVLKAWVGVLVLLLCILVGGQWLVAASIKVHHTAPYDSHSITLESGQQVTFISYAKSKTNNTSLVALSQKLAKGFASCESSPWQQIYLSLSHDKQVFNITMRGEKLGQSLVRNLKLTDYRQQKSFISDAWLTEVSLCE</sequence>
<evidence type="ECO:0000259" key="4">
    <source>
        <dbReference type="PROSITE" id="PS51755"/>
    </source>
</evidence>
<dbReference type="Proteomes" id="UP000095230">
    <property type="component" value="Unassembled WGS sequence"/>
</dbReference>
<dbReference type="OrthoDB" id="6397545at2"/>
<dbReference type="InterPro" id="IPR001867">
    <property type="entry name" value="OmpR/PhoB-type_DNA-bd"/>
</dbReference>
<proteinExistence type="predicted"/>
<keyword evidence="3" id="KW-1133">Transmembrane helix</keyword>
<evidence type="ECO:0000313" key="5">
    <source>
        <dbReference type="EMBL" id="GIU44265.1"/>
    </source>
</evidence>
<accession>A0A1E5IRD9</accession>
<gene>
    <name evidence="6" type="ORF">BEL05_06710</name>
    <name evidence="5" type="ORF">TUM3794_31870</name>
</gene>
<dbReference type="SUPFAM" id="SSF46894">
    <property type="entry name" value="C-terminal effector domain of the bipartite response regulators"/>
    <property type="match status" value="1"/>
</dbReference>
<keyword evidence="6" id="KW-0808">Transferase</keyword>
<dbReference type="GO" id="GO:0003677">
    <property type="term" value="F:DNA binding"/>
    <property type="evidence" value="ECO:0007669"/>
    <property type="project" value="UniProtKB-UniRule"/>
</dbReference>
<dbReference type="Gene3D" id="1.10.10.10">
    <property type="entry name" value="Winged helix-like DNA-binding domain superfamily/Winged helix DNA-binding domain"/>
    <property type="match status" value="1"/>
</dbReference>
<dbReference type="EMBL" id="BPEU01000025">
    <property type="protein sequence ID" value="GIU44265.1"/>
    <property type="molecule type" value="Genomic_DNA"/>
</dbReference>
<evidence type="ECO:0000313" key="6">
    <source>
        <dbReference type="EMBL" id="OEG73080.1"/>
    </source>
</evidence>
<evidence type="ECO:0000313" key="8">
    <source>
        <dbReference type="Proteomes" id="UP000773469"/>
    </source>
</evidence>